<evidence type="ECO:0000313" key="2">
    <source>
        <dbReference type="EMBL" id="TCJ84549.1"/>
    </source>
</evidence>
<dbReference type="Proteomes" id="UP000294887">
    <property type="component" value="Unassembled WGS sequence"/>
</dbReference>
<feature type="signal peptide" evidence="1">
    <location>
        <begin position="1"/>
        <end position="19"/>
    </location>
</feature>
<dbReference type="RefSeq" id="WP_131906297.1">
    <property type="nucleotide sequence ID" value="NZ_BAAAFU010000006.1"/>
</dbReference>
<gene>
    <name evidence="2" type="ORF">EV695_2506</name>
</gene>
<proteinExistence type="predicted"/>
<accession>A0A4R1EXH0</accession>
<dbReference type="AlphaFoldDB" id="A0A4R1EXH0"/>
<organism evidence="2 3">
    <name type="scientific">Cocleimonas flava</name>
    <dbReference type="NCBI Taxonomy" id="634765"/>
    <lineage>
        <taxon>Bacteria</taxon>
        <taxon>Pseudomonadati</taxon>
        <taxon>Pseudomonadota</taxon>
        <taxon>Gammaproteobacteria</taxon>
        <taxon>Thiotrichales</taxon>
        <taxon>Thiotrichaceae</taxon>
        <taxon>Cocleimonas</taxon>
    </lineage>
</organism>
<feature type="chain" id="PRO_5020324791" evidence="1">
    <location>
        <begin position="20"/>
        <end position="277"/>
    </location>
</feature>
<sequence>MQQLILIFMAFFLSFSIQAESNKSETSNEFSFLEMQRSQKALHKLRVLVCNAAYNNDFKTFIRHINKIGIELSNANIYKVATCRKGNLILHNTLQNKSALFVRDFVLTFYKKFGKEELIKIINMPGGANGLNVLEEAIQRNSCRNIPDSDLSRIIKYLQIAGGKTRSNFTIAKLDCESYGRTVNEMVDEIPCENPVDIFNSEKREIAKGYLISFTKNTDVDLLSQEYLKKYQDLKIHTIINSDLKIIRAESGDITLQKIQCESKVTSIENNLPLTIN</sequence>
<reference evidence="2 3" key="1">
    <citation type="submission" date="2019-03" db="EMBL/GenBank/DDBJ databases">
        <title>Genomic Encyclopedia of Type Strains, Phase IV (KMG-IV): sequencing the most valuable type-strain genomes for metagenomic binning, comparative biology and taxonomic classification.</title>
        <authorList>
            <person name="Goeker M."/>
        </authorList>
    </citation>
    <scope>NUCLEOTIDE SEQUENCE [LARGE SCALE GENOMIC DNA]</scope>
    <source>
        <strain evidence="2 3">DSM 24830</strain>
    </source>
</reference>
<keyword evidence="3" id="KW-1185">Reference proteome</keyword>
<comment type="caution">
    <text evidence="2">The sequence shown here is derived from an EMBL/GenBank/DDBJ whole genome shotgun (WGS) entry which is preliminary data.</text>
</comment>
<evidence type="ECO:0000313" key="3">
    <source>
        <dbReference type="Proteomes" id="UP000294887"/>
    </source>
</evidence>
<evidence type="ECO:0000256" key="1">
    <source>
        <dbReference type="SAM" id="SignalP"/>
    </source>
</evidence>
<protein>
    <submittedName>
        <fullName evidence="2">Uncharacterized protein</fullName>
    </submittedName>
</protein>
<keyword evidence="1" id="KW-0732">Signal</keyword>
<dbReference type="EMBL" id="SMFQ01000004">
    <property type="protein sequence ID" value="TCJ84549.1"/>
    <property type="molecule type" value="Genomic_DNA"/>
</dbReference>
<name>A0A4R1EXH0_9GAMM</name>